<comment type="function">
    <text evidence="2 8">Synthesizes alpha-1,4-glucan chains using ADP-glucose.</text>
</comment>
<evidence type="ECO:0000313" key="12">
    <source>
        <dbReference type="Proteomes" id="UP000035036"/>
    </source>
</evidence>
<dbReference type="EC" id="2.4.1.21" evidence="8"/>
<dbReference type="RefSeq" id="WP_040201297.1">
    <property type="nucleotide sequence ID" value="NZ_CP010311.1"/>
</dbReference>
<gene>
    <name evidence="8" type="primary">glgA</name>
    <name evidence="11" type="ORF">GSUB_13655</name>
</gene>
<accession>A0A0B5FUV6</accession>
<dbReference type="PANTHER" id="PTHR45825">
    <property type="entry name" value="GRANULE-BOUND STARCH SYNTHASE 1, CHLOROPLASTIC/AMYLOPLASTIC"/>
    <property type="match status" value="1"/>
</dbReference>
<proteinExistence type="inferred from homology"/>
<protein>
    <recommendedName>
        <fullName evidence="8">Glycogen synthase</fullName>
        <ecNumber evidence="8">2.4.1.21</ecNumber>
    </recommendedName>
    <alternativeName>
        <fullName evidence="8">Starch [bacterial glycogen] synthase</fullName>
    </alternativeName>
</protein>
<dbReference type="InterPro" id="IPR001296">
    <property type="entry name" value="Glyco_trans_1"/>
</dbReference>
<dbReference type="STRING" id="483547.GSUB_13655"/>
<dbReference type="InterPro" id="IPR013534">
    <property type="entry name" value="Starch_synth_cat_dom"/>
</dbReference>
<keyword evidence="6 8" id="KW-0808">Transferase</keyword>
<evidence type="ECO:0000259" key="10">
    <source>
        <dbReference type="Pfam" id="PF08323"/>
    </source>
</evidence>
<dbReference type="EMBL" id="CP010311">
    <property type="protein sequence ID" value="AJF07401.1"/>
    <property type="molecule type" value="Genomic_DNA"/>
</dbReference>
<dbReference type="GO" id="GO:0005978">
    <property type="term" value="P:glycogen biosynthetic process"/>
    <property type="evidence" value="ECO:0007669"/>
    <property type="project" value="UniProtKB-UniRule"/>
</dbReference>
<evidence type="ECO:0000313" key="11">
    <source>
        <dbReference type="EMBL" id="AJF07401.1"/>
    </source>
</evidence>
<dbReference type="HAMAP" id="MF_00484">
    <property type="entry name" value="Glycogen_synth"/>
    <property type="match status" value="1"/>
</dbReference>
<dbReference type="UniPathway" id="UPA00164"/>
<dbReference type="Pfam" id="PF00534">
    <property type="entry name" value="Glycos_transf_1"/>
    <property type="match status" value="1"/>
</dbReference>
<evidence type="ECO:0000256" key="5">
    <source>
        <dbReference type="ARBA" id="ARBA00022676"/>
    </source>
</evidence>
<dbReference type="GO" id="GO:0005829">
    <property type="term" value="C:cytosol"/>
    <property type="evidence" value="ECO:0007669"/>
    <property type="project" value="TreeGrafter"/>
</dbReference>
<evidence type="ECO:0000256" key="6">
    <source>
        <dbReference type="ARBA" id="ARBA00022679"/>
    </source>
</evidence>
<sequence length="483" mass="54617">MQILIVSPEVSPYAKHGELAEVAGALGKSLRKLGHDARIILPCYKEVDDNGFTLRKGRKSVEVMIEGQTHKGLLRQTMLEGVPVYFIENREFFHREGLYDDGENAYEDNVQRFGFFGHAVLQLLRRMDFRPDVLHLHGWQTGLIPVLLRTTLKNDSFYAPIHTVFTFRDLNEGEFPSSLIESLHLGDSADQNYGLNHQGRLSFLAGALTHADIITTVSQTYRNELRLTDLGADFAPLLRQRGNAFHGILEGLDTKTWDPSLDMNLNLPYNIDNLNGKKGDKRALQKEMKLEPEALIPLVGAAFPLTFPKGADLIKDAWEQLMQRELQLVIAGEAAPELHDFFAAQQDRHGHKARVLLTQDTGIARRIFAGSDIFLMPSRHEAFGPEQIIALRYGSVPVAHRSGGINDTVIDADEQPRQGNGFLFDKATPEAMLEALDRALELYQNRRQWLKIVKRGMTADFTWQNCAQKYVDIYRKAMAYRPV</sequence>
<evidence type="ECO:0000256" key="7">
    <source>
        <dbReference type="ARBA" id="ARBA00023056"/>
    </source>
</evidence>
<comment type="pathway">
    <text evidence="3 8">Glycan biosynthesis; glycogen biosynthesis.</text>
</comment>
<evidence type="ECO:0000256" key="8">
    <source>
        <dbReference type="HAMAP-Rule" id="MF_00484"/>
    </source>
</evidence>
<evidence type="ECO:0000256" key="1">
    <source>
        <dbReference type="ARBA" id="ARBA00001478"/>
    </source>
</evidence>
<comment type="similarity">
    <text evidence="4 8">Belongs to the glycosyltransferase 1 family. Bacterial/plant glycogen synthase subfamily.</text>
</comment>
<dbReference type="Proteomes" id="UP000035036">
    <property type="component" value="Chromosome"/>
</dbReference>
<keyword evidence="5 8" id="KW-0328">Glycosyltransferase</keyword>
<name>A0A0B5FUV6_9BACT</name>
<feature type="domain" description="Starch synthase catalytic" evidence="10">
    <location>
        <begin position="2"/>
        <end position="239"/>
    </location>
</feature>
<dbReference type="GO" id="GO:0009011">
    <property type="term" value="F:alpha-1,4-glucan glucosyltransferase (ADP-glucose donor) activity"/>
    <property type="evidence" value="ECO:0007669"/>
    <property type="project" value="UniProtKB-UniRule"/>
</dbReference>
<dbReference type="NCBIfam" id="TIGR02095">
    <property type="entry name" value="glgA"/>
    <property type="match status" value="1"/>
</dbReference>
<reference evidence="11 12" key="1">
    <citation type="journal article" date="2015" name="Genome Announc.">
        <title>Genomes of Geoalkalibacter ferrihydriticus Z-0531T and Geoalkalibacter subterraneus Red1T, Two Haloalkaliphilic Metal-Reducing Deltaproteobacteria.</title>
        <authorList>
            <person name="Badalamenti J.P."/>
            <person name="Krajmalnik-Brown R."/>
            <person name="Torres C.I."/>
            <person name="Bond D.R."/>
        </authorList>
    </citation>
    <scope>NUCLEOTIDE SEQUENCE [LARGE SCALE GENOMIC DNA]</scope>
    <source>
        <strain evidence="11 12">Red1</strain>
    </source>
</reference>
<dbReference type="SUPFAM" id="SSF53756">
    <property type="entry name" value="UDP-Glycosyltransferase/glycogen phosphorylase"/>
    <property type="match status" value="1"/>
</dbReference>
<dbReference type="Pfam" id="PF08323">
    <property type="entry name" value="Glyco_transf_5"/>
    <property type="match status" value="1"/>
</dbReference>
<dbReference type="Gene3D" id="3.40.50.2000">
    <property type="entry name" value="Glycogen Phosphorylase B"/>
    <property type="match status" value="2"/>
</dbReference>
<evidence type="ECO:0000256" key="4">
    <source>
        <dbReference type="ARBA" id="ARBA00010281"/>
    </source>
</evidence>
<dbReference type="GO" id="GO:0004373">
    <property type="term" value="F:alpha-1,4-glucan glucosyltransferase (UDP-glucose donor) activity"/>
    <property type="evidence" value="ECO:0007669"/>
    <property type="project" value="InterPro"/>
</dbReference>
<feature type="domain" description="Glycosyl transferase family 1" evidence="9">
    <location>
        <begin position="296"/>
        <end position="450"/>
    </location>
</feature>
<keyword evidence="12" id="KW-1185">Reference proteome</keyword>
<dbReference type="OrthoDB" id="9808590at2"/>
<evidence type="ECO:0000256" key="3">
    <source>
        <dbReference type="ARBA" id="ARBA00004964"/>
    </source>
</evidence>
<dbReference type="AlphaFoldDB" id="A0A0B5FUV6"/>
<organism evidence="11 12">
    <name type="scientific">Geoalkalibacter subterraneus</name>
    <dbReference type="NCBI Taxonomy" id="483547"/>
    <lineage>
        <taxon>Bacteria</taxon>
        <taxon>Pseudomonadati</taxon>
        <taxon>Thermodesulfobacteriota</taxon>
        <taxon>Desulfuromonadia</taxon>
        <taxon>Desulfuromonadales</taxon>
        <taxon>Geoalkalibacteraceae</taxon>
        <taxon>Geoalkalibacter</taxon>
    </lineage>
</organism>
<dbReference type="KEGG" id="gsb:GSUB_13655"/>
<dbReference type="PANTHER" id="PTHR45825:SF11">
    <property type="entry name" value="ALPHA AMYLASE DOMAIN-CONTAINING PROTEIN"/>
    <property type="match status" value="1"/>
</dbReference>
<evidence type="ECO:0000259" key="9">
    <source>
        <dbReference type="Pfam" id="PF00534"/>
    </source>
</evidence>
<dbReference type="HOGENOM" id="CLU_009583_18_2_7"/>
<dbReference type="CDD" id="cd03791">
    <property type="entry name" value="GT5_Glycogen_synthase_DULL1-like"/>
    <property type="match status" value="1"/>
</dbReference>
<evidence type="ECO:0000256" key="2">
    <source>
        <dbReference type="ARBA" id="ARBA00002764"/>
    </source>
</evidence>
<feature type="binding site" evidence="8">
    <location>
        <position position="15"/>
    </location>
    <ligand>
        <name>ADP-alpha-D-glucose</name>
        <dbReference type="ChEBI" id="CHEBI:57498"/>
    </ligand>
</feature>
<dbReference type="InterPro" id="IPR011835">
    <property type="entry name" value="GS/SS"/>
</dbReference>
<comment type="catalytic activity">
    <reaction evidence="1 8">
        <text>[(1-&gt;4)-alpha-D-glucosyl](n) + ADP-alpha-D-glucose = [(1-&gt;4)-alpha-D-glucosyl](n+1) + ADP + H(+)</text>
        <dbReference type="Rhea" id="RHEA:18189"/>
        <dbReference type="Rhea" id="RHEA-COMP:9584"/>
        <dbReference type="Rhea" id="RHEA-COMP:9587"/>
        <dbReference type="ChEBI" id="CHEBI:15378"/>
        <dbReference type="ChEBI" id="CHEBI:15444"/>
        <dbReference type="ChEBI" id="CHEBI:57498"/>
        <dbReference type="ChEBI" id="CHEBI:456216"/>
        <dbReference type="EC" id="2.4.1.21"/>
    </reaction>
</comment>
<keyword evidence="7 8" id="KW-0320">Glycogen biosynthesis</keyword>